<name>A0A0A8HY26_CAMLA</name>
<evidence type="ECO:0000256" key="1">
    <source>
        <dbReference type="SAM" id="Coils"/>
    </source>
</evidence>
<dbReference type="InterPro" id="IPR025303">
    <property type="entry name" value="PdaC"/>
</dbReference>
<gene>
    <name evidence="5" type="ORF">UPTC3659_0837</name>
</gene>
<dbReference type="Proteomes" id="UP000031130">
    <property type="component" value="Chromosome"/>
</dbReference>
<sequence>MFKKIALSLSLCASLYAYNENTFTLNILKGKDFDIHLYSSSKSNTSYGFVQTKQKQYSFWGSAKNDEYYIDIADFGTCVLKDTHKNKFEALCKIDGIKKEFNFLANKTNASIYQLSLKEQKQVEDNKNIEFDFSEDVLKLSSQNKNLEKIIDDFNENLDKNSLKQKAKESFDKWNKEDISNNEFFSQAYIFYQDEHIISLGKNIYEYKGGAHGMTNFLRKTYSIDDMKLLRLKNELKIENEDFQNMIKQKILSLYNENELFDIKELKISEIFEVRKNGLALIWEPYDIAPYSTGVIEIFISYDELKPFWKNNSKLAYLSKIK</sequence>
<dbReference type="Gene3D" id="3.30.565.40">
    <property type="entry name" value="Fervidobacterium nodosum Rt17-B1 like"/>
    <property type="match status" value="1"/>
</dbReference>
<dbReference type="AlphaFoldDB" id="A0A0A8HY26"/>
<dbReference type="KEGG" id="cln:UPTC3659_0837"/>
<keyword evidence="1" id="KW-0175">Coiled coil</keyword>
<dbReference type="EMBL" id="CP007775">
    <property type="protein sequence ID" value="AJD01685.1"/>
    <property type="molecule type" value="Genomic_DNA"/>
</dbReference>
<feature type="domain" description="Deacetylase PdaC" evidence="4">
    <location>
        <begin position="143"/>
        <end position="215"/>
    </location>
</feature>
<dbReference type="Gene3D" id="3.90.640.20">
    <property type="entry name" value="Heat-shock cognate protein, ATPase"/>
    <property type="match status" value="1"/>
</dbReference>
<evidence type="ECO:0000313" key="6">
    <source>
        <dbReference type="Proteomes" id="UP000031130"/>
    </source>
</evidence>
<feature type="chain" id="PRO_5002037338" evidence="2">
    <location>
        <begin position="20"/>
        <end position="322"/>
    </location>
</feature>
<feature type="signal peptide" evidence="2">
    <location>
        <begin position="1"/>
        <end position="19"/>
    </location>
</feature>
<evidence type="ECO:0000256" key="2">
    <source>
        <dbReference type="SAM" id="SignalP"/>
    </source>
</evidence>
<dbReference type="InterPro" id="IPR021729">
    <property type="entry name" value="DUF3298"/>
</dbReference>
<dbReference type="HOGENOM" id="CLU_857083_0_0_7"/>
<reference evidence="5 6" key="1">
    <citation type="journal article" date="2014" name="Genome Biol. Evol.">
        <title>Comparative Genomics of the Campylobacter lari Group.</title>
        <authorList>
            <person name="Miller W.G."/>
            <person name="Yee E."/>
            <person name="Chapman M.H."/>
            <person name="Smith T.P."/>
            <person name="Bono J.L."/>
            <person name="Huynh S."/>
            <person name="Parker C.T."/>
            <person name="Vandamme P."/>
            <person name="Luong K."/>
            <person name="Korlach J."/>
        </authorList>
    </citation>
    <scope>NUCLEOTIDE SEQUENCE [LARGE SCALE GENOMIC DNA]</scope>
    <source>
        <strain evidence="6">RM3659</strain>
    </source>
</reference>
<dbReference type="Pfam" id="PF13739">
    <property type="entry name" value="PdaC"/>
    <property type="match status" value="1"/>
</dbReference>
<evidence type="ECO:0000313" key="5">
    <source>
        <dbReference type="EMBL" id="AJD01685.1"/>
    </source>
</evidence>
<feature type="coiled-coil region" evidence="1">
    <location>
        <begin position="137"/>
        <end position="164"/>
    </location>
</feature>
<evidence type="ECO:0000259" key="3">
    <source>
        <dbReference type="Pfam" id="PF11738"/>
    </source>
</evidence>
<feature type="domain" description="DUF3298" evidence="3">
    <location>
        <begin position="243"/>
        <end position="303"/>
    </location>
</feature>
<evidence type="ECO:0000259" key="4">
    <source>
        <dbReference type="Pfam" id="PF13739"/>
    </source>
</evidence>
<keyword evidence="2" id="KW-0732">Signal</keyword>
<dbReference type="RefSeq" id="WP_039626000.1">
    <property type="nucleotide sequence ID" value="NZ_CP007775.1"/>
</dbReference>
<accession>A0A0A8HY26</accession>
<dbReference type="Pfam" id="PF11738">
    <property type="entry name" value="DUF3298"/>
    <property type="match status" value="1"/>
</dbReference>
<protein>
    <submittedName>
        <fullName evidence="5">Uncharacterized protein</fullName>
    </submittedName>
</protein>
<dbReference type="InterPro" id="IPR037126">
    <property type="entry name" value="PdaC/RsiV-like_sf"/>
</dbReference>
<dbReference type="OrthoDB" id="5637at2"/>
<organism evidence="5 6">
    <name type="scientific">Campylobacter lari NCTC 11845</name>
    <dbReference type="NCBI Taxonomy" id="1388749"/>
    <lineage>
        <taxon>Bacteria</taxon>
        <taxon>Pseudomonadati</taxon>
        <taxon>Campylobacterota</taxon>
        <taxon>Epsilonproteobacteria</taxon>
        <taxon>Campylobacterales</taxon>
        <taxon>Campylobacteraceae</taxon>
        <taxon>Campylobacter</taxon>
    </lineage>
</organism>
<proteinExistence type="predicted"/>